<protein>
    <submittedName>
        <fullName evidence="1">Uncharacterized protein</fullName>
    </submittedName>
</protein>
<name>A0A0E9VRZ9_ANGAN</name>
<dbReference type="EMBL" id="GBXM01028412">
    <property type="protein sequence ID" value="JAH80165.1"/>
    <property type="molecule type" value="Transcribed_RNA"/>
</dbReference>
<reference evidence="1" key="1">
    <citation type="submission" date="2014-11" db="EMBL/GenBank/DDBJ databases">
        <authorList>
            <person name="Amaro Gonzalez C."/>
        </authorList>
    </citation>
    <scope>NUCLEOTIDE SEQUENCE</scope>
</reference>
<dbReference type="AlphaFoldDB" id="A0A0E9VRZ9"/>
<accession>A0A0E9VRZ9</accession>
<sequence>MHVPTPRTRARTHPHTQL</sequence>
<organism evidence="1">
    <name type="scientific">Anguilla anguilla</name>
    <name type="common">European freshwater eel</name>
    <name type="synonym">Muraena anguilla</name>
    <dbReference type="NCBI Taxonomy" id="7936"/>
    <lineage>
        <taxon>Eukaryota</taxon>
        <taxon>Metazoa</taxon>
        <taxon>Chordata</taxon>
        <taxon>Craniata</taxon>
        <taxon>Vertebrata</taxon>
        <taxon>Euteleostomi</taxon>
        <taxon>Actinopterygii</taxon>
        <taxon>Neopterygii</taxon>
        <taxon>Teleostei</taxon>
        <taxon>Anguilliformes</taxon>
        <taxon>Anguillidae</taxon>
        <taxon>Anguilla</taxon>
    </lineage>
</organism>
<evidence type="ECO:0000313" key="1">
    <source>
        <dbReference type="EMBL" id="JAH80165.1"/>
    </source>
</evidence>
<reference evidence="1" key="2">
    <citation type="journal article" date="2015" name="Fish Shellfish Immunol.">
        <title>Early steps in the European eel (Anguilla anguilla)-Vibrio vulnificus interaction in the gills: Role of the RtxA13 toxin.</title>
        <authorList>
            <person name="Callol A."/>
            <person name="Pajuelo D."/>
            <person name="Ebbesson L."/>
            <person name="Teles M."/>
            <person name="MacKenzie S."/>
            <person name="Amaro C."/>
        </authorList>
    </citation>
    <scope>NUCLEOTIDE SEQUENCE</scope>
</reference>
<proteinExistence type="predicted"/>